<sequence>MSSLLFCSTCFFLVHSVYQIVSSPGEDVYRHGGSHQHSVEASECSGCLHTISGKVGSSAAFLGHFGVAGGGGEDTQAQIFSMPPQQQLQHAPEFQPPSIPLLKTLPAFCNTEPIPSPPLLPPYCCHPQMTSVVECSPVVGCALSVGTGAPAGCAPSPDTGA</sequence>
<feature type="signal peptide" evidence="1">
    <location>
        <begin position="1"/>
        <end position="19"/>
    </location>
</feature>
<proteinExistence type="predicted"/>
<feature type="chain" id="PRO_5046001681" evidence="1">
    <location>
        <begin position="20"/>
        <end position="161"/>
    </location>
</feature>
<gene>
    <name evidence="2" type="ORF">ATANTOWER_026294</name>
</gene>
<reference evidence="2 3" key="1">
    <citation type="submission" date="2021-07" db="EMBL/GenBank/DDBJ databases">
        <authorList>
            <person name="Palmer J.M."/>
        </authorList>
    </citation>
    <scope>NUCLEOTIDE SEQUENCE [LARGE SCALE GENOMIC DNA]</scope>
    <source>
        <strain evidence="2 3">AT_MEX2019</strain>
        <tissue evidence="2">Muscle</tissue>
    </source>
</reference>
<dbReference type="EMBL" id="JAHUTI010016043">
    <property type="protein sequence ID" value="MED6237502.1"/>
    <property type="molecule type" value="Genomic_DNA"/>
</dbReference>
<protein>
    <submittedName>
        <fullName evidence="2">Uncharacterized protein</fullName>
    </submittedName>
</protein>
<evidence type="ECO:0000313" key="3">
    <source>
        <dbReference type="Proteomes" id="UP001345963"/>
    </source>
</evidence>
<accession>A0ABU7AH69</accession>
<comment type="caution">
    <text evidence="2">The sequence shown here is derived from an EMBL/GenBank/DDBJ whole genome shotgun (WGS) entry which is preliminary data.</text>
</comment>
<organism evidence="2 3">
    <name type="scientific">Ataeniobius toweri</name>
    <dbReference type="NCBI Taxonomy" id="208326"/>
    <lineage>
        <taxon>Eukaryota</taxon>
        <taxon>Metazoa</taxon>
        <taxon>Chordata</taxon>
        <taxon>Craniata</taxon>
        <taxon>Vertebrata</taxon>
        <taxon>Euteleostomi</taxon>
        <taxon>Actinopterygii</taxon>
        <taxon>Neopterygii</taxon>
        <taxon>Teleostei</taxon>
        <taxon>Neoteleostei</taxon>
        <taxon>Acanthomorphata</taxon>
        <taxon>Ovalentaria</taxon>
        <taxon>Atherinomorphae</taxon>
        <taxon>Cyprinodontiformes</taxon>
        <taxon>Goodeidae</taxon>
        <taxon>Ataeniobius</taxon>
    </lineage>
</organism>
<keyword evidence="1" id="KW-0732">Signal</keyword>
<dbReference type="Proteomes" id="UP001345963">
    <property type="component" value="Unassembled WGS sequence"/>
</dbReference>
<name>A0ABU7AH69_9TELE</name>
<keyword evidence="3" id="KW-1185">Reference proteome</keyword>
<evidence type="ECO:0000313" key="2">
    <source>
        <dbReference type="EMBL" id="MED6237502.1"/>
    </source>
</evidence>
<evidence type="ECO:0000256" key="1">
    <source>
        <dbReference type="SAM" id="SignalP"/>
    </source>
</evidence>